<name>A0ABU0HJY3_9HYPH</name>
<dbReference type="PANTHER" id="PTHR43861:SF1">
    <property type="entry name" value="TRANS-ACONITATE 2-METHYLTRANSFERASE"/>
    <property type="match status" value="1"/>
</dbReference>
<dbReference type="PANTHER" id="PTHR43861">
    <property type="entry name" value="TRANS-ACONITATE 2-METHYLTRANSFERASE-RELATED"/>
    <property type="match status" value="1"/>
</dbReference>
<protein>
    <submittedName>
        <fullName evidence="4">SAM-dependent methyltransferase</fullName>
    </submittedName>
</protein>
<feature type="domain" description="Methyltransferase" evidence="3">
    <location>
        <begin position="49"/>
        <end position="145"/>
    </location>
</feature>
<evidence type="ECO:0000313" key="4">
    <source>
        <dbReference type="EMBL" id="MDQ0442015.1"/>
    </source>
</evidence>
<accession>A0ABU0HJY3</accession>
<evidence type="ECO:0000256" key="2">
    <source>
        <dbReference type="ARBA" id="ARBA00022679"/>
    </source>
</evidence>
<reference evidence="4 5" key="1">
    <citation type="submission" date="2023-07" db="EMBL/GenBank/DDBJ databases">
        <title>Genomic Encyclopedia of Type Strains, Phase IV (KMG-IV): sequencing the most valuable type-strain genomes for metagenomic binning, comparative biology and taxonomic classification.</title>
        <authorList>
            <person name="Goeker M."/>
        </authorList>
    </citation>
    <scope>NUCLEOTIDE SEQUENCE [LARGE SCALE GENOMIC DNA]</scope>
    <source>
        <strain evidence="4 5">DSM 19562</strain>
    </source>
</reference>
<evidence type="ECO:0000313" key="5">
    <source>
        <dbReference type="Proteomes" id="UP001236369"/>
    </source>
</evidence>
<organism evidence="4 5">
    <name type="scientific">Methylobacterium persicinum</name>
    <dbReference type="NCBI Taxonomy" id="374426"/>
    <lineage>
        <taxon>Bacteria</taxon>
        <taxon>Pseudomonadati</taxon>
        <taxon>Pseudomonadota</taxon>
        <taxon>Alphaproteobacteria</taxon>
        <taxon>Hyphomicrobiales</taxon>
        <taxon>Methylobacteriaceae</taxon>
        <taxon>Methylobacterium</taxon>
    </lineage>
</organism>
<keyword evidence="5" id="KW-1185">Reference proteome</keyword>
<dbReference type="InterPro" id="IPR029063">
    <property type="entry name" value="SAM-dependent_MTases_sf"/>
</dbReference>
<dbReference type="CDD" id="cd02440">
    <property type="entry name" value="AdoMet_MTases"/>
    <property type="match status" value="1"/>
</dbReference>
<keyword evidence="1 4" id="KW-0489">Methyltransferase</keyword>
<dbReference type="Gene3D" id="3.40.50.150">
    <property type="entry name" value="Vaccinia Virus protein VP39"/>
    <property type="match status" value="1"/>
</dbReference>
<gene>
    <name evidence="4" type="ORF">QO016_001498</name>
</gene>
<dbReference type="EMBL" id="JAUSVV010000002">
    <property type="protein sequence ID" value="MDQ0442015.1"/>
    <property type="molecule type" value="Genomic_DNA"/>
</dbReference>
<sequence>MNQAQQHYDNLLAAHYQWMVGLPFAEKADEQAALLIELGLDQGPKDAALDLGCGPGYQSAALCRIGYRRVIALDTCQALLDETMAATAGSPVTPILADLRDFPAATGHAAFDAIVCMGDTLTHLDSREDVWSLLSSAYQALQPGGRLVLTFRDLSSELTGTDRFIPVRSDDTRIMVCALLYEPDHVVVNDLVHARTETGWELHKSSYRKLRLPPAAVVEEARALGFTVETDRSVAWMHAIVARK</sequence>
<evidence type="ECO:0000256" key="1">
    <source>
        <dbReference type="ARBA" id="ARBA00022603"/>
    </source>
</evidence>
<dbReference type="InterPro" id="IPR041698">
    <property type="entry name" value="Methyltransf_25"/>
</dbReference>
<keyword evidence="2" id="KW-0808">Transferase</keyword>
<comment type="caution">
    <text evidence="4">The sequence shown here is derived from an EMBL/GenBank/DDBJ whole genome shotgun (WGS) entry which is preliminary data.</text>
</comment>
<evidence type="ECO:0000259" key="3">
    <source>
        <dbReference type="Pfam" id="PF13649"/>
    </source>
</evidence>
<dbReference type="GO" id="GO:0008168">
    <property type="term" value="F:methyltransferase activity"/>
    <property type="evidence" value="ECO:0007669"/>
    <property type="project" value="UniProtKB-KW"/>
</dbReference>
<dbReference type="GO" id="GO:0032259">
    <property type="term" value="P:methylation"/>
    <property type="evidence" value="ECO:0007669"/>
    <property type="project" value="UniProtKB-KW"/>
</dbReference>
<dbReference type="Pfam" id="PF13649">
    <property type="entry name" value="Methyltransf_25"/>
    <property type="match status" value="1"/>
</dbReference>
<dbReference type="Proteomes" id="UP001236369">
    <property type="component" value="Unassembled WGS sequence"/>
</dbReference>
<proteinExistence type="predicted"/>
<dbReference type="RefSeq" id="WP_238249704.1">
    <property type="nucleotide sequence ID" value="NZ_BPQX01000033.1"/>
</dbReference>
<dbReference type="SUPFAM" id="SSF53335">
    <property type="entry name" value="S-adenosyl-L-methionine-dependent methyltransferases"/>
    <property type="match status" value="1"/>
</dbReference>